<dbReference type="RefSeq" id="WP_253968383.1">
    <property type="nucleotide sequence ID" value="NZ_JAMFTH010000004.1"/>
</dbReference>
<dbReference type="AlphaFoldDB" id="A0A9X2KTN9"/>
<evidence type="ECO:0000313" key="4">
    <source>
        <dbReference type="Proteomes" id="UP001139319"/>
    </source>
</evidence>
<gene>
    <name evidence="3" type="ORF">M6D89_12325</name>
</gene>
<feature type="signal peptide" evidence="2">
    <location>
        <begin position="1"/>
        <end position="19"/>
    </location>
</feature>
<accession>A0A9X2KTN9</accession>
<proteinExistence type="predicted"/>
<feature type="chain" id="PRO_5040990776" evidence="2">
    <location>
        <begin position="20"/>
        <end position="57"/>
    </location>
</feature>
<evidence type="ECO:0000313" key="3">
    <source>
        <dbReference type="EMBL" id="MCP8900086.1"/>
    </source>
</evidence>
<organism evidence="3 4">
    <name type="scientific">Gilvimarinus xylanilyticus</name>
    <dbReference type="NCBI Taxonomy" id="2944139"/>
    <lineage>
        <taxon>Bacteria</taxon>
        <taxon>Pseudomonadati</taxon>
        <taxon>Pseudomonadota</taxon>
        <taxon>Gammaproteobacteria</taxon>
        <taxon>Cellvibrionales</taxon>
        <taxon>Cellvibrionaceae</taxon>
        <taxon>Gilvimarinus</taxon>
    </lineage>
</organism>
<keyword evidence="2" id="KW-0732">Signal</keyword>
<keyword evidence="4" id="KW-1185">Reference proteome</keyword>
<sequence>MTMFKRLMLMMMFALPLAACDTNDGPAEEMGENLDNAAEETGDAMDDAADEVEDAVN</sequence>
<evidence type="ECO:0000256" key="2">
    <source>
        <dbReference type="SAM" id="SignalP"/>
    </source>
</evidence>
<comment type="caution">
    <text evidence="3">The sequence shown here is derived from an EMBL/GenBank/DDBJ whole genome shotgun (WGS) entry which is preliminary data.</text>
</comment>
<reference evidence="3" key="2">
    <citation type="submission" date="2023-01" db="EMBL/GenBank/DDBJ databases">
        <title>Gilvimarinus xylanilyticus HB14 isolated from Caulerpa lentillifera aquaculture base in Hainan, China.</title>
        <authorList>
            <person name="Zhang Y.-J."/>
        </authorList>
    </citation>
    <scope>NUCLEOTIDE SEQUENCE</scope>
    <source>
        <strain evidence="3">HB14</strain>
    </source>
</reference>
<dbReference type="EMBL" id="JAMFTH010000004">
    <property type="protein sequence ID" value="MCP8900086.1"/>
    <property type="molecule type" value="Genomic_DNA"/>
</dbReference>
<feature type="compositionally biased region" description="Acidic residues" evidence="1">
    <location>
        <begin position="26"/>
        <end position="57"/>
    </location>
</feature>
<protein>
    <submittedName>
        <fullName evidence="3">Uncharacterized protein</fullName>
    </submittedName>
</protein>
<reference evidence="3" key="1">
    <citation type="submission" date="2022-05" db="EMBL/GenBank/DDBJ databases">
        <authorList>
            <person name="Sun H.-N."/>
        </authorList>
    </citation>
    <scope>NUCLEOTIDE SEQUENCE</scope>
    <source>
        <strain evidence="3">HB14</strain>
    </source>
</reference>
<name>A0A9X2KTN9_9GAMM</name>
<dbReference type="Proteomes" id="UP001139319">
    <property type="component" value="Unassembled WGS sequence"/>
</dbReference>
<feature type="region of interest" description="Disordered" evidence="1">
    <location>
        <begin position="24"/>
        <end position="57"/>
    </location>
</feature>
<evidence type="ECO:0000256" key="1">
    <source>
        <dbReference type="SAM" id="MobiDB-lite"/>
    </source>
</evidence>